<keyword evidence="5" id="KW-0833">Ubl conjugation pathway</keyword>
<dbReference type="PANTHER" id="PTHR21646:SF24">
    <property type="entry name" value="UBIQUITIN CARBOXYL-TERMINAL HYDROLASE"/>
    <property type="match status" value="1"/>
</dbReference>
<comment type="similarity">
    <text evidence="2">Belongs to the peptidase C19 family.</text>
</comment>
<dbReference type="InterPro" id="IPR035927">
    <property type="entry name" value="DUSP-like_sf"/>
</dbReference>
<name>L8GHL1_ACACF</name>
<feature type="region of interest" description="Disordered" evidence="8">
    <location>
        <begin position="1107"/>
        <end position="1127"/>
    </location>
</feature>
<evidence type="ECO:0000256" key="1">
    <source>
        <dbReference type="ARBA" id="ARBA00000707"/>
    </source>
</evidence>
<dbReference type="KEGG" id="acan:ACA1_329660"/>
<dbReference type="PROSITE" id="PS00028">
    <property type="entry name" value="ZINC_FINGER_C2H2_1"/>
    <property type="match status" value="1"/>
</dbReference>
<keyword evidence="6 11" id="KW-0378">Hydrolase</keyword>
<dbReference type="OMA" id="DIEMWIG"/>
<keyword evidence="7" id="KW-0788">Thiol protease</keyword>
<dbReference type="Pfam" id="PF06337">
    <property type="entry name" value="DUSP"/>
    <property type="match status" value="1"/>
</dbReference>
<sequence length="1170" mass="129428">MQMRKRMKEAQEEDLSFLHSTTPLTPPLAPSEERRVVKTLLDDQEAVKMTVGATYYVVNFKWWQLWQHYVGWNEGNSDDDGGTEGHHHGTEAASHHAARQRPGPIDNTELLEDGSATVKGPGEESDSGEDSEEEEERKSNGGAAGAKKASKQPQEESLRRGLVKDVDYTLFPSSVFRHIYSWYGCSPVVGRKVITVGIFQKLQVELHPIVLLCCNKAATTHAQSDSPSYKMEEHRFSLTAALKDVRRYVAGQYMIPPHKSKLYLAVDNSMQNLRLLEESALGQTLEDLGIASGQILVLQSHGIDIGDRSYTSYSSGSSRPSSWNYSPVGNAVGKPLARGATGLHNLGNTCFMNSALQCLSNTTPLLRFFLNNAHLAEINPTNPLGMKGELAKKFGELLVNLWSGKYTTVVPREFKSVLSKFAPQFAGYQQHDSQELLSFVLDGIHEDLNRIIQKPYTEKLEFENSDNNDAQAQMSWDTHLMRNNSVVVDHFHGQLKSTVVCQHCGHVSLTFDPFVFLSLPVPSKNQRIINVVLFWRDRNPVKYGVRVSKMGTIKDLKDRLARLVDVGPERLVMAEIYTFRPFKIPDAKPLFDIRSSDLIFAYEVIPPGAEVMVPERETKAAAVSPTAKATEPMDVVTEAQPQQESAPAPQPAPASTPSAPTFKFVNQIAHVPVFHRRFYSPKKFDLFGRPLILSFDRTTTTHNQLHHMIFERVARYVALDLPSLNLSLVDAMGYGLGHSVPRDDALFEFDDGNVGIAIDWDKDVLNNIPVNKKEFEEHESLKKTEADEELCVSLDDCLRMFTADELLEDGSPWYCSVCKATGGSAQKRIDVWKCPPVLIVHLKRFQYTHVFRDKVGTKVDFPVTGLDLSPYVNQLDPAKPPIYDLYAVSNHIGSLGSGHYTAFTKNPKTKTWFKMSDSTVVKVEKEENVITESAAFHEQQGLDDIEMWIGEEAKAEANDGRSSGSAAAVDDGASTSDISNAAPATATADRMEVVAPLRPKAKEAENAQLGSAGAWDDGSGERDSPRGAPARGRTNSDGNIGEGLQMDVFRMWNDGIDSERRAEGDTGTLSATGGCGMRDAHHAWGDFMGTHRDERVMDLVMNHQRTNTTADQGRGGGGNNGRPGGGRAQLRSSLYVCPKCDERLPSLDDLQVHVLCNHPDSEDLLAVFCG</sequence>
<dbReference type="Pfam" id="PF00443">
    <property type="entry name" value="UCH"/>
    <property type="match status" value="1"/>
</dbReference>
<dbReference type="AlphaFoldDB" id="L8GHL1"/>
<dbReference type="SUPFAM" id="SSF143791">
    <property type="entry name" value="DUSP-like"/>
    <property type="match status" value="1"/>
</dbReference>
<gene>
    <name evidence="11" type="ORF">ACA1_329660</name>
</gene>
<evidence type="ECO:0000259" key="10">
    <source>
        <dbReference type="PROSITE" id="PS51283"/>
    </source>
</evidence>
<dbReference type="RefSeq" id="XP_004334573.1">
    <property type="nucleotide sequence ID" value="XM_004334525.1"/>
</dbReference>
<dbReference type="Gene3D" id="3.90.70.10">
    <property type="entry name" value="Cysteine proteinases"/>
    <property type="match status" value="2"/>
</dbReference>
<evidence type="ECO:0000313" key="11">
    <source>
        <dbReference type="EMBL" id="ELR12560.1"/>
    </source>
</evidence>
<feature type="compositionally biased region" description="Gly residues" evidence="8">
    <location>
        <begin position="1113"/>
        <end position="1127"/>
    </location>
</feature>
<reference evidence="11 12" key="1">
    <citation type="journal article" date="2013" name="Genome Biol.">
        <title>Genome of Acanthamoeba castellanii highlights extensive lateral gene transfer and early evolution of tyrosine kinase signaling.</title>
        <authorList>
            <person name="Clarke M."/>
            <person name="Lohan A.J."/>
            <person name="Liu B."/>
            <person name="Lagkouvardos I."/>
            <person name="Roy S."/>
            <person name="Zafar N."/>
            <person name="Bertelli C."/>
            <person name="Schilde C."/>
            <person name="Kianianmomeni A."/>
            <person name="Burglin T.R."/>
            <person name="Frech C."/>
            <person name="Turcotte B."/>
            <person name="Kopec K.O."/>
            <person name="Synnott J.M."/>
            <person name="Choo C."/>
            <person name="Paponov I."/>
            <person name="Finkler A."/>
            <person name="Soon Heng Tan C."/>
            <person name="Hutchins A.P."/>
            <person name="Weinmeier T."/>
            <person name="Rattei T."/>
            <person name="Chu J.S."/>
            <person name="Gimenez G."/>
            <person name="Irimia M."/>
            <person name="Rigden D.J."/>
            <person name="Fitzpatrick D.A."/>
            <person name="Lorenzo-Morales J."/>
            <person name="Bateman A."/>
            <person name="Chiu C.H."/>
            <person name="Tang P."/>
            <person name="Hegemann P."/>
            <person name="Fromm H."/>
            <person name="Raoult D."/>
            <person name="Greub G."/>
            <person name="Miranda-Saavedra D."/>
            <person name="Chen N."/>
            <person name="Nash P."/>
            <person name="Ginger M.L."/>
            <person name="Horn M."/>
            <person name="Schaap P."/>
            <person name="Caler L."/>
            <person name="Loftus B."/>
        </authorList>
    </citation>
    <scope>NUCLEOTIDE SEQUENCE [LARGE SCALE GENOMIC DNA]</scope>
    <source>
        <strain evidence="11 12">Neff</strain>
    </source>
</reference>
<dbReference type="InterPro" id="IPR006615">
    <property type="entry name" value="Pept_C19_DUSP"/>
</dbReference>
<feature type="region of interest" description="Disordered" evidence="8">
    <location>
        <begin position="1"/>
        <end position="29"/>
    </location>
</feature>
<keyword evidence="12" id="KW-1185">Reference proteome</keyword>
<dbReference type="InterPro" id="IPR018200">
    <property type="entry name" value="USP_CS"/>
</dbReference>
<dbReference type="PROSITE" id="PS51283">
    <property type="entry name" value="DUSP"/>
    <property type="match status" value="1"/>
</dbReference>
<evidence type="ECO:0000259" key="9">
    <source>
        <dbReference type="PROSITE" id="PS50235"/>
    </source>
</evidence>
<feature type="region of interest" description="Disordered" evidence="8">
    <location>
        <begin position="622"/>
        <end position="657"/>
    </location>
</feature>
<dbReference type="PANTHER" id="PTHR21646">
    <property type="entry name" value="UBIQUITIN CARBOXYL-TERMINAL HYDROLASE"/>
    <property type="match status" value="1"/>
</dbReference>
<dbReference type="Proteomes" id="UP000011083">
    <property type="component" value="Unassembled WGS sequence"/>
</dbReference>
<dbReference type="InterPro" id="IPR001394">
    <property type="entry name" value="Peptidase_C19_UCH"/>
</dbReference>
<organism evidence="11 12">
    <name type="scientific">Acanthamoeba castellanii (strain ATCC 30010 / Neff)</name>
    <dbReference type="NCBI Taxonomy" id="1257118"/>
    <lineage>
        <taxon>Eukaryota</taxon>
        <taxon>Amoebozoa</taxon>
        <taxon>Discosea</taxon>
        <taxon>Longamoebia</taxon>
        <taxon>Centramoebida</taxon>
        <taxon>Acanthamoebidae</taxon>
        <taxon>Acanthamoeba</taxon>
    </lineage>
</organism>
<feature type="compositionally biased region" description="Basic and acidic residues" evidence="8">
    <location>
        <begin position="83"/>
        <end position="94"/>
    </location>
</feature>
<dbReference type="GO" id="GO:0006508">
    <property type="term" value="P:proteolysis"/>
    <property type="evidence" value="ECO:0007669"/>
    <property type="project" value="UniProtKB-KW"/>
</dbReference>
<dbReference type="InterPro" id="IPR013087">
    <property type="entry name" value="Znf_C2H2_type"/>
</dbReference>
<dbReference type="PROSITE" id="PS00973">
    <property type="entry name" value="USP_2"/>
    <property type="match status" value="1"/>
</dbReference>
<evidence type="ECO:0000256" key="8">
    <source>
        <dbReference type="SAM" id="MobiDB-lite"/>
    </source>
</evidence>
<dbReference type="STRING" id="1257118.L8GHL1"/>
<feature type="compositionally biased region" description="Low complexity" evidence="8">
    <location>
        <begin position="960"/>
        <end position="977"/>
    </location>
</feature>
<feature type="compositionally biased region" description="Acidic residues" evidence="8">
    <location>
        <begin position="123"/>
        <end position="135"/>
    </location>
</feature>
<feature type="domain" description="DUSP" evidence="10">
    <location>
        <begin position="28"/>
        <end position="194"/>
    </location>
</feature>
<dbReference type="Pfam" id="PF18414">
    <property type="entry name" value="zf_C2H2_10"/>
    <property type="match status" value="1"/>
</dbReference>
<feature type="region of interest" description="Disordered" evidence="8">
    <location>
        <begin position="77"/>
        <end position="158"/>
    </location>
</feature>
<evidence type="ECO:0000256" key="4">
    <source>
        <dbReference type="ARBA" id="ARBA00022670"/>
    </source>
</evidence>
<evidence type="ECO:0000256" key="3">
    <source>
        <dbReference type="ARBA" id="ARBA00012759"/>
    </source>
</evidence>
<dbReference type="InterPro" id="IPR050185">
    <property type="entry name" value="Ub_carboxyl-term_hydrolase"/>
</dbReference>
<feature type="compositionally biased region" description="Low complexity" evidence="8">
    <location>
        <begin position="637"/>
        <end position="647"/>
    </location>
</feature>
<dbReference type="SUPFAM" id="SSF54001">
    <property type="entry name" value="Cysteine proteinases"/>
    <property type="match status" value="1"/>
</dbReference>
<comment type="catalytic activity">
    <reaction evidence="1">
        <text>Thiol-dependent hydrolysis of ester, thioester, amide, peptide and isopeptide bonds formed by the C-terminal Gly of ubiquitin (a 76-residue protein attached to proteins as an intracellular targeting signal).</text>
        <dbReference type="EC" id="3.4.19.12"/>
    </reaction>
</comment>
<dbReference type="PROSITE" id="PS00972">
    <property type="entry name" value="USP_1"/>
    <property type="match status" value="1"/>
</dbReference>
<dbReference type="Gene3D" id="3.30.2230.10">
    <property type="entry name" value="DUSP-like"/>
    <property type="match status" value="1"/>
</dbReference>
<feature type="region of interest" description="Disordered" evidence="8">
    <location>
        <begin position="955"/>
        <end position="1045"/>
    </location>
</feature>
<evidence type="ECO:0000256" key="2">
    <source>
        <dbReference type="ARBA" id="ARBA00009085"/>
    </source>
</evidence>
<dbReference type="EMBL" id="KB008108">
    <property type="protein sequence ID" value="ELR12560.1"/>
    <property type="molecule type" value="Genomic_DNA"/>
</dbReference>
<keyword evidence="4" id="KW-0645">Protease</keyword>
<dbReference type="GO" id="GO:0016579">
    <property type="term" value="P:protein deubiquitination"/>
    <property type="evidence" value="ECO:0007669"/>
    <property type="project" value="InterPro"/>
</dbReference>
<dbReference type="EC" id="3.4.19.12" evidence="3"/>
<dbReference type="SMART" id="SM00695">
    <property type="entry name" value="DUSP"/>
    <property type="match status" value="1"/>
</dbReference>
<dbReference type="PROSITE" id="PS50235">
    <property type="entry name" value="USP_3"/>
    <property type="match status" value="1"/>
</dbReference>
<evidence type="ECO:0000256" key="6">
    <source>
        <dbReference type="ARBA" id="ARBA00022801"/>
    </source>
</evidence>
<protein>
    <recommendedName>
        <fullName evidence="3">ubiquitinyl hydrolase 1</fullName>
        <ecNumber evidence="3">3.4.19.12</ecNumber>
    </recommendedName>
</protein>
<dbReference type="CDD" id="cd02674">
    <property type="entry name" value="Peptidase_C19R"/>
    <property type="match status" value="1"/>
</dbReference>
<dbReference type="VEuPathDB" id="AmoebaDB:ACA1_329660"/>
<proteinExistence type="inferred from homology"/>
<dbReference type="GeneID" id="14913076"/>
<accession>L8GHL1</accession>
<evidence type="ECO:0000256" key="7">
    <source>
        <dbReference type="ARBA" id="ARBA00022807"/>
    </source>
</evidence>
<evidence type="ECO:0000256" key="5">
    <source>
        <dbReference type="ARBA" id="ARBA00022786"/>
    </source>
</evidence>
<dbReference type="OrthoDB" id="29137at2759"/>
<dbReference type="GO" id="GO:0004843">
    <property type="term" value="F:cysteine-type deubiquitinase activity"/>
    <property type="evidence" value="ECO:0007669"/>
    <property type="project" value="UniProtKB-EC"/>
</dbReference>
<dbReference type="InterPro" id="IPR028889">
    <property type="entry name" value="USP"/>
</dbReference>
<evidence type="ECO:0000313" key="12">
    <source>
        <dbReference type="Proteomes" id="UP000011083"/>
    </source>
</evidence>
<dbReference type="InterPro" id="IPR038765">
    <property type="entry name" value="Papain-like_cys_pep_sf"/>
</dbReference>
<feature type="domain" description="USP" evidence="9">
    <location>
        <begin position="341"/>
        <end position="942"/>
    </location>
</feature>